<evidence type="ECO:0000313" key="2">
    <source>
        <dbReference type="EMBL" id="OSY37623.1"/>
    </source>
</evidence>
<dbReference type="RefSeq" id="WP_085914834.1">
    <property type="nucleotide sequence ID" value="NZ_AP018920.1"/>
</dbReference>
<dbReference type="InterPro" id="IPR036390">
    <property type="entry name" value="WH_DNA-bd_sf"/>
</dbReference>
<reference evidence="2 3" key="1">
    <citation type="submission" date="2016-09" db="EMBL/GenBank/DDBJ databases">
        <title>Pseudonocardia autotrophica DSM535, a candidate organism with high potential of specific P450 cytochromes.</title>
        <authorList>
            <person name="Grumaz C."/>
            <person name="Vainshtein Y."/>
            <person name="Kirstahler P."/>
            <person name="Sohn K."/>
        </authorList>
    </citation>
    <scope>NUCLEOTIDE SEQUENCE [LARGE SCALE GENOMIC DNA]</scope>
    <source>
        <strain evidence="2 3">DSM 535</strain>
    </source>
</reference>
<dbReference type="InterPro" id="IPR039422">
    <property type="entry name" value="MarR/SlyA-like"/>
</dbReference>
<dbReference type="PROSITE" id="PS50995">
    <property type="entry name" value="HTH_MARR_2"/>
    <property type="match status" value="1"/>
</dbReference>
<dbReference type="Proteomes" id="UP000194360">
    <property type="component" value="Unassembled WGS sequence"/>
</dbReference>
<dbReference type="PRINTS" id="PR00598">
    <property type="entry name" value="HTHMARR"/>
</dbReference>
<sequence>MAEAVREASGTGDLGRSLGTVLRAYQQSVRGHVDDLPGGPRGFQVLSIAAGGACHNQATIAQLLGLDRTVMTYLVDDLEKRALVERRPDPADRRSRQVLLTTAGRRLLDDVSARISAVEEQLLAPLDEAERPLFREMVARIAQARPVDAVDSCDGPDVTC</sequence>
<feature type="domain" description="HTH marR-type" evidence="1">
    <location>
        <begin position="11"/>
        <end position="143"/>
    </location>
</feature>
<dbReference type="SUPFAM" id="SSF46785">
    <property type="entry name" value="Winged helix' DNA-binding domain"/>
    <property type="match status" value="1"/>
</dbReference>
<dbReference type="InterPro" id="IPR036388">
    <property type="entry name" value="WH-like_DNA-bd_sf"/>
</dbReference>
<dbReference type="PANTHER" id="PTHR33164">
    <property type="entry name" value="TRANSCRIPTIONAL REGULATOR, MARR FAMILY"/>
    <property type="match status" value="1"/>
</dbReference>
<keyword evidence="3" id="KW-1185">Reference proteome</keyword>
<dbReference type="Gene3D" id="1.10.10.10">
    <property type="entry name" value="Winged helix-like DNA-binding domain superfamily/Winged helix DNA-binding domain"/>
    <property type="match status" value="1"/>
</dbReference>
<dbReference type="GO" id="GO:0006950">
    <property type="term" value="P:response to stress"/>
    <property type="evidence" value="ECO:0007669"/>
    <property type="project" value="TreeGrafter"/>
</dbReference>
<dbReference type="OrthoDB" id="8635520at2"/>
<evidence type="ECO:0000259" key="1">
    <source>
        <dbReference type="PROSITE" id="PS50995"/>
    </source>
</evidence>
<dbReference type="PANTHER" id="PTHR33164:SF95">
    <property type="entry name" value="TRANSCRIPTIONAL REGULATOR"/>
    <property type="match status" value="1"/>
</dbReference>
<proteinExistence type="predicted"/>
<accession>A0A1Y2MQW8</accession>
<dbReference type="AlphaFoldDB" id="A0A1Y2MQW8"/>
<comment type="caution">
    <text evidence="2">The sequence shown here is derived from an EMBL/GenBank/DDBJ whole genome shotgun (WGS) entry which is preliminary data.</text>
</comment>
<protein>
    <submittedName>
        <fullName evidence="2">HTH-type transcriptional regulator MhqR</fullName>
    </submittedName>
</protein>
<dbReference type="Pfam" id="PF12802">
    <property type="entry name" value="MarR_2"/>
    <property type="match status" value="1"/>
</dbReference>
<dbReference type="GO" id="GO:0003700">
    <property type="term" value="F:DNA-binding transcription factor activity"/>
    <property type="evidence" value="ECO:0007669"/>
    <property type="project" value="InterPro"/>
</dbReference>
<name>A0A1Y2MQW8_PSEAH</name>
<dbReference type="SMART" id="SM00347">
    <property type="entry name" value="HTH_MARR"/>
    <property type="match status" value="1"/>
</dbReference>
<gene>
    <name evidence="2" type="primary">mhqR_2</name>
    <name evidence="2" type="ORF">BG845_04660</name>
</gene>
<dbReference type="EMBL" id="MIGB01000029">
    <property type="protein sequence ID" value="OSY37623.1"/>
    <property type="molecule type" value="Genomic_DNA"/>
</dbReference>
<dbReference type="InterPro" id="IPR000835">
    <property type="entry name" value="HTH_MarR-typ"/>
</dbReference>
<organism evidence="2 3">
    <name type="scientific">Pseudonocardia autotrophica</name>
    <name type="common">Amycolata autotrophica</name>
    <name type="synonym">Nocardia autotrophica</name>
    <dbReference type="NCBI Taxonomy" id="2074"/>
    <lineage>
        <taxon>Bacteria</taxon>
        <taxon>Bacillati</taxon>
        <taxon>Actinomycetota</taxon>
        <taxon>Actinomycetes</taxon>
        <taxon>Pseudonocardiales</taxon>
        <taxon>Pseudonocardiaceae</taxon>
        <taxon>Pseudonocardia</taxon>
    </lineage>
</organism>
<dbReference type="STRING" id="2074.BG845_04660"/>
<evidence type="ECO:0000313" key="3">
    <source>
        <dbReference type="Proteomes" id="UP000194360"/>
    </source>
</evidence>